<reference evidence="4 5" key="1">
    <citation type="journal article" date="2014" name="J. Virol.">
        <title>Three novel virophage genomes discovered from Yellowstone Lake metagenomes.</title>
        <authorList>
            <person name="Zhou J."/>
            <person name="Sun D."/>
            <person name="Childers A."/>
            <person name="McDermott T.R."/>
            <person name="Wang Y."/>
            <person name="Liles M.R."/>
        </authorList>
    </citation>
    <scope>NUCLEOTIDE SEQUENCE [LARGE SCALE GENOMIC DNA]</scope>
</reference>
<evidence type="ECO:0000259" key="3">
    <source>
        <dbReference type="Pfam" id="PF22031"/>
    </source>
</evidence>
<dbReference type="KEGG" id="vg:26131766"/>
<evidence type="ECO:0000313" key="5">
    <source>
        <dbReference type="Proteomes" id="UP000201191"/>
    </source>
</evidence>
<evidence type="ECO:0000259" key="2">
    <source>
        <dbReference type="Pfam" id="PF21915"/>
    </source>
</evidence>
<feature type="compositionally biased region" description="Gly residues" evidence="1">
    <location>
        <begin position="590"/>
        <end position="599"/>
    </location>
</feature>
<feature type="region of interest" description="Disordered" evidence="1">
    <location>
        <begin position="590"/>
        <end position="614"/>
    </location>
</feature>
<evidence type="ECO:0000256" key="1">
    <source>
        <dbReference type="SAM" id="MobiDB-lite"/>
    </source>
</evidence>
<dbReference type="Pfam" id="PF22031">
    <property type="entry name" value="MCP_V20_C"/>
    <property type="match status" value="1"/>
</dbReference>
<protein>
    <submittedName>
        <fullName evidence="4">Putative major capsid protein</fullName>
    </submittedName>
</protein>
<evidence type="ECO:0000313" key="4">
    <source>
        <dbReference type="EMBL" id="AIW01879.1"/>
    </source>
</evidence>
<accession>A0A0A0RS10</accession>
<feature type="compositionally biased region" description="Low complexity" evidence="1">
    <location>
        <begin position="600"/>
        <end position="614"/>
    </location>
</feature>
<proteinExistence type="predicted"/>
<dbReference type="InterPro" id="IPR053889">
    <property type="entry name" value="Sputnik_MCP_N"/>
</dbReference>
<name>A0A0A0RS10_9VIRU</name>
<dbReference type="EMBL" id="KM502589">
    <property type="protein sequence ID" value="AIW01879.1"/>
    <property type="molecule type" value="Genomic_DNA"/>
</dbReference>
<sequence>MSADIEKLAVFDARIVQERPRYAVDKGALSLTNAPFNAIAASPSQHTYNIYVPSENVFVDRKLQWSSTVFMSSTLTLLAVPALGDSLVVPGRDFALCALPLNQLCSTLSTTINDTTSVINTQDVLREVLRLADYKKNRLVRTAPTMLDKYQSYNDAFATANNPLGGYDASTSPEQIQNGAFPQLQFTDSAGVPLGNSSPAFAGALYDAVDGIPTASALSVGLSYPIFFRWRTTEPVCVSPFVFADTHEWDTGLFGINNIQLIMNLVPSPARIIRQTARAGRVLSAIGYNQLVSGGQVFQQSVVNVQFLTPSLDVPLPPKSVVPYMEFPRYITQYQNGSIAPGATGEIVSQTITLPCIPDLLIVYAKPSAYTDTDGDWYFPIASALDGTRNPLRINFDNFSGLLSSHTTEMLYDMSVHNGLEMDWPTWSGSAHSAAGTYGAGPYQSQQGSAVSTVGSILVLRPGIDITLQSGQAPSLVGNFTLQFNLVVKNTSPIPQVPQLYVITANSGFFESIRGSSRIIKGVLSEQDIISAPVAPEMTRESLVRSVGAGGFSFANLLSKAKGALRGAVGAVAPHMGSIASAAMKGMKGGAPSGAGGAHAGAHSGGKSLSSRLM</sequence>
<feature type="domain" description="Major capsid protein V20 C-terminal" evidence="3">
    <location>
        <begin position="327"/>
        <end position="508"/>
    </location>
</feature>
<dbReference type="RefSeq" id="YP_009177804.1">
    <property type="nucleotide sequence ID" value="NC_028269.1"/>
</dbReference>
<dbReference type="InterPro" id="IPR053887">
    <property type="entry name" value="MCP_V20_C"/>
</dbReference>
<keyword evidence="5" id="KW-1185">Reference proteome</keyword>
<dbReference type="GeneID" id="26131766"/>
<feature type="domain" description="Major capsid protein V20 N-terminal" evidence="2">
    <location>
        <begin position="3"/>
        <end position="308"/>
    </location>
</feature>
<dbReference type="Pfam" id="PF21915">
    <property type="entry name" value="Sputnik_MCP_1st"/>
    <property type="match status" value="1"/>
</dbReference>
<gene>
    <name evidence="4" type="ORF">YSLV5_ORF21</name>
</gene>
<organism evidence="4 5">
    <name type="scientific">Yellowstone Lake virophage 5</name>
    <dbReference type="NCBI Taxonomy" id="1557033"/>
    <lineage>
        <taxon>Viruses</taxon>
        <taxon>Varidnaviria</taxon>
        <taxon>Bamfordvirae</taxon>
        <taxon>Preplasmiviricota</taxon>
        <taxon>Polisuviricotina</taxon>
        <taxon>Virophaviricetes</taxon>
        <taxon>Priklausovirales</taxon>
        <taxon>Burtonviroviridae</taxon>
        <taxon>Burquivirus</taxon>
        <taxon>Burquivirus flavolapense</taxon>
    </lineage>
</organism>
<dbReference type="Proteomes" id="UP000201191">
    <property type="component" value="Segment"/>
</dbReference>